<gene>
    <name evidence="1" type="ORF">N7603_01670</name>
</gene>
<dbReference type="EMBL" id="JAOEGN010000002">
    <property type="protein sequence ID" value="MCU0104361.1"/>
    <property type="molecule type" value="Genomic_DNA"/>
</dbReference>
<dbReference type="InterPro" id="IPR023214">
    <property type="entry name" value="HAD_sf"/>
</dbReference>
<comment type="caution">
    <text evidence="1">The sequence shown here is derived from an EMBL/GenBank/DDBJ whole genome shotgun (WGS) entry which is preliminary data.</text>
</comment>
<dbReference type="PANTHER" id="PTHR43434:SF1">
    <property type="entry name" value="PHOSPHOGLYCOLATE PHOSPHATASE"/>
    <property type="match status" value="1"/>
</dbReference>
<dbReference type="InterPro" id="IPR036412">
    <property type="entry name" value="HAD-like_sf"/>
</dbReference>
<dbReference type="Pfam" id="PF13419">
    <property type="entry name" value="HAD_2"/>
    <property type="match status" value="1"/>
</dbReference>
<organism evidence="1 2">
    <name type="scientific">Paracholeplasma vituli</name>
    <dbReference type="NCBI Taxonomy" id="69473"/>
    <lineage>
        <taxon>Bacteria</taxon>
        <taxon>Bacillati</taxon>
        <taxon>Mycoplasmatota</taxon>
        <taxon>Mollicutes</taxon>
        <taxon>Acholeplasmatales</taxon>
        <taxon>Acholeplasmataceae</taxon>
        <taxon>Paracholeplasma</taxon>
    </lineage>
</organism>
<dbReference type="InterPro" id="IPR050155">
    <property type="entry name" value="HAD-like_hydrolase_sf"/>
</dbReference>
<keyword evidence="2" id="KW-1185">Reference proteome</keyword>
<reference evidence="2" key="1">
    <citation type="submission" date="2023-07" db="EMBL/GenBank/DDBJ databases">
        <title>Novel Mycoplasma species identified in domestic and wild animals.</title>
        <authorList>
            <person name="Volokhov D.V."/>
            <person name="Furtak V.A."/>
            <person name="Zagorodnyaya T.A."/>
        </authorList>
    </citation>
    <scope>NUCLEOTIDE SEQUENCE [LARGE SCALE GENOMIC DNA]</scope>
    <source>
        <strain evidence="2">92-19</strain>
    </source>
</reference>
<dbReference type="SFLD" id="SFLDS00003">
    <property type="entry name" value="Haloacid_Dehalogenase"/>
    <property type="match status" value="1"/>
</dbReference>
<dbReference type="InterPro" id="IPR041492">
    <property type="entry name" value="HAD_2"/>
</dbReference>
<dbReference type="Gene3D" id="1.10.150.240">
    <property type="entry name" value="Putative phosphatase, domain 2"/>
    <property type="match status" value="1"/>
</dbReference>
<dbReference type="Gene3D" id="3.40.50.1000">
    <property type="entry name" value="HAD superfamily/HAD-like"/>
    <property type="match status" value="1"/>
</dbReference>
<dbReference type="SFLD" id="SFLDG01129">
    <property type="entry name" value="C1.5:_HAD__Beta-PGM__Phosphata"/>
    <property type="match status" value="1"/>
</dbReference>
<evidence type="ECO:0000313" key="1">
    <source>
        <dbReference type="EMBL" id="MCU0104361.1"/>
    </source>
</evidence>
<protein>
    <submittedName>
        <fullName evidence="1">HAD hydrolase-like protein</fullName>
    </submittedName>
</protein>
<sequence>MIKYLIWDFNGTILDDLVLCLDLLNDMLEQQNKPRIDIPAYKNIFGFPIKDYYIEAGLSFDTVSFDVLSQYFIQKYQPSSFQCRIHEGVIDVLKMTRNMGVKNIILSASETNNLLEQVKVLGIETYFEHIVGTDNIKGQGKVARGIQLMNDTGIDPKQCLYIGDTIHDAEVAEALGIKVILYSGGHQSKERLKSTNAIIIDHLSDIMGYIEVI</sequence>
<dbReference type="SUPFAM" id="SSF56784">
    <property type="entry name" value="HAD-like"/>
    <property type="match status" value="1"/>
</dbReference>
<dbReference type="InterPro" id="IPR023198">
    <property type="entry name" value="PGP-like_dom2"/>
</dbReference>
<evidence type="ECO:0000313" key="2">
    <source>
        <dbReference type="Proteomes" id="UP001209076"/>
    </source>
</evidence>
<proteinExistence type="predicted"/>
<dbReference type="RefSeq" id="WP_262095586.1">
    <property type="nucleotide sequence ID" value="NZ_JAOEGN010000002.1"/>
</dbReference>
<accession>A0ABT2PTU4</accession>
<name>A0ABT2PTU4_9MOLU</name>
<dbReference type="Proteomes" id="UP001209076">
    <property type="component" value="Unassembled WGS sequence"/>
</dbReference>
<dbReference type="CDD" id="cd01427">
    <property type="entry name" value="HAD_like"/>
    <property type="match status" value="1"/>
</dbReference>
<dbReference type="PANTHER" id="PTHR43434">
    <property type="entry name" value="PHOSPHOGLYCOLATE PHOSPHATASE"/>
    <property type="match status" value="1"/>
</dbReference>